<dbReference type="Proteomes" id="UP001249291">
    <property type="component" value="Unassembled WGS sequence"/>
</dbReference>
<feature type="domain" description="Alcohol dehydrogenase iron-type/glycerol dehydrogenase GldA" evidence="2">
    <location>
        <begin position="13"/>
        <end position="170"/>
    </location>
</feature>
<dbReference type="InterPro" id="IPR039697">
    <property type="entry name" value="Alcohol_dehydrogenase_Fe"/>
</dbReference>
<dbReference type="SUPFAM" id="SSF56796">
    <property type="entry name" value="Dehydroquinate synthase-like"/>
    <property type="match status" value="1"/>
</dbReference>
<dbReference type="PANTHER" id="PTHR11496">
    <property type="entry name" value="ALCOHOL DEHYDROGENASE"/>
    <property type="match status" value="1"/>
</dbReference>
<name>A0ABU1HR22_9MICO</name>
<comment type="caution">
    <text evidence="3">The sequence shown here is derived from an EMBL/GenBank/DDBJ whole genome shotgun (WGS) entry which is preliminary data.</text>
</comment>
<accession>A0ABU1HR22</accession>
<dbReference type="NCBIfam" id="NF041822">
    <property type="entry name" value="daptide_DH"/>
    <property type="match status" value="1"/>
</dbReference>
<dbReference type="InterPro" id="IPR049692">
    <property type="entry name" value="Daptide_DH"/>
</dbReference>
<sequence length="380" mass="40563">MSSEFAGRVPTLWHGRGITRQTTTRLTADREALVIADSSVAIRVVDRSARTIEVDAHSMTVTAVVGIAEEIARRPPSVIVAVGGGSILDATKIASLSLAPGRIFDFAVERASRSALTFLPDAPPAVDVVAVPTTLGTSSETNSVGILKHESGYRLIVGRSLRPRHAIIDPCNLMTLTPASVREGALEAFLRLAGASTSSRRSARGRRDAVVIGGALLETASGEVNAAASRLRLARLSAATQRSGALRGQDPYSARHWYVANEVAFALEVRKMVATVAVIAAVWRRVCSGDPRWGDRESLEEFWTGVAGRVALPLDPPAGIAALIDRWGIPTPPRPTAQTIHRISAAAETAWGNRYPMLAGLFADDFCDLLRDSYWSEGGE</sequence>
<keyword evidence="4" id="KW-1185">Reference proteome</keyword>
<dbReference type="Gene3D" id="3.40.50.1970">
    <property type="match status" value="1"/>
</dbReference>
<reference evidence="3 4" key="1">
    <citation type="submission" date="2023-08" db="EMBL/GenBank/DDBJ databases">
        <title>Functional and genomic diversity of the sorghum phyllosphere microbiome.</title>
        <authorList>
            <person name="Shade A."/>
        </authorList>
    </citation>
    <scope>NUCLEOTIDE SEQUENCE [LARGE SCALE GENOMIC DNA]</scope>
    <source>
        <strain evidence="3 4">SORGH_AS_0445</strain>
    </source>
</reference>
<dbReference type="InterPro" id="IPR001670">
    <property type="entry name" value="ADH_Fe/GldA"/>
</dbReference>
<keyword evidence="1" id="KW-0560">Oxidoreductase</keyword>
<organism evidence="3 4">
    <name type="scientific">Microbacterium foliorum</name>
    <dbReference type="NCBI Taxonomy" id="104336"/>
    <lineage>
        <taxon>Bacteria</taxon>
        <taxon>Bacillati</taxon>
        <taxon>Actinomycetota</taxon>
        <taxon>Actinomycetes</taxon>
        <taxon>Micrococcales</taxon>
        <taxon>Microbacteriaceae</taxon>
        <taxon>Microbacterium</taxon>
    </lineage>
</organism>
<evidence type="ECO:0000256" key="1">
    <source>
        <dbReference type="ARBA" id="ARBA00023002"/>
    </source>
</evidence>
<gene>
    <name evidence="3" type="ORF">QE375_002048</name>
</gene>
<dbReference type="RefSeq" id="WP_309690461.1">
    <property type="nucleotide sequence ID" value="NZ_JAVIZQ010000001.1"/>
</dbReference>
<dbReference type="EMBL" id="JAVIZQ010000001">
    <property type="protein sequence ID" value="MDR6142494.1"/>
    <property type="molecule type" value="Genomic_DNA"/>
</dbReference>
<protein>
    <recommendedName>
        <fullName evidence="2">Alcohol dehydrogenase iron-type/glycerol dehydrogenase GldA domain-containing protein</fullName>
    </recommendedName>
</protein>
<evidence type="ECO:0000313" key="3">
    <source>
        <dbReference type="EMBL" id="MDR6142494.1"/>
    </source>
</evidence>
<evidence type="ECO:0000259" key="2">
    <source>
        <dbReference type="Pfam" id="PF00465"/>
    </source>
</evidence>
<evidence type="ECO:0000313" key="4">
    <source>
        <dbReference type="Proteomes" id="UP001249291"/>
    </source>
</evidence>
<dbReference type="Pfam" id="PF00465">
    <property type="entry name" value="Fe-ADH"/>
    <property type="match status" value="1"/>
</dbReference>
<dbReference type="PANTHER" id="PTHR11496:SF83">
    <property type="entry name" value="HYDROXYACID-OXOACID TRANSHYDROGENASE, MITOCHONDRIAL"/>
    <property type="match status" value="1"/>
</dbReference>
<proteinExistence type="predicted"/>